<name>A0A8J3QWZ7_9ACTN</name>
<comment type="caution">
    <text evidence="2">The sequence shown here is derived from an EMBL/GenBank/DDBJ whole genome shotgun (WGS) entry which is preliminary data.</text>
</comment>
<dbReference type="EMBL" id="BONZ01000056">
    <property type="protein sequence ID" value="GIH17642.1"/>
    <property type="molecule type" value="Genomic_DNA"/>
</dbReference>
<protein>
    <submittedName>
        <fullName evidence="2">Uncharacterized protein</fullName>
    </submittedName>
</protein>
<proteinExistence type="predicted"/>
<feature type="region of interest" description="Disordered" evidence="1">
    <location>
        <begin position="1"/>
        <end position="24"/>
    </location>
</feature>
<dbReference type="AlphaFoldDB" id="A0A8J3QWZ7"/>
<gene>
    <name evidence="2" type="ORF">Raf01_58140</name>
</gene>
<organism evidence="2 3">
    <name type="scientific">Rugosimonospora africana</name>
    <dbReference type="NCBI Taxonomy" id="556532"/>
    <lineage>
        <taxon>Bacteria</taxon>
        <taxon>Bacillati</taxon>
        <taxon>Actinomycetota</taxon>
        <taxon>Actinomycetes</taxon>
        <taxon>Micromonosporales</taxon>
        <taxon>Micromonosporaceae</taxon>
        <taxon>Rugosimonospora</taxon>
    </lineage>
</organism>
<evidence type="ECO:0000256" key="1">
    <source>
        <dbReference type="SAM" id="MobiDB-lite"/>
    </source>
</evidence>
<evidence type="ECO:0000313" key="2">
    <source>
        <dbReference type="EMBL" id="GIH17642.1"/>
    </source>
</evidence>
<keyword evidence="3" id="KW-1185">Reference proteome</keyword>
<dbReference type="Proteomes" id="UP000642748">
    <property type="component" value="Unassembled WGS sequence"/>
</dbReference>
<reference evidence="2" key="1">
    <citation type="submission" date="2021-01" db="EMBL/GenBank/DDBJ databases">
        <title>Whole genome shotgun sequence of Rugosimonospora africana NBRC 104875.</title>
        <authorList>
            <person name="Komaki H."/>
            <person name="Tamura T."/>
        </authorList>
    </citation>
    <scope>NUCLEOTIDE SEQUENCE</scope>
    <source>
        <strain evidence="2">NBRC 104875</strain>
    </source>
</reference>
<accession>A0A8J3QWZ7</accession>
<evidence type="ECO:0000313" key="3">
    <source>
        <dbReference type="Proteomes" id="UP000642748"/>
    </source>
</evidence>
<dbReference type="RefSeq" id="WP_203921188.1">
    <property type="nucleotide sequence ID" value="NZ_BONZ01000056.1"/>
</dbReference>
<sequence>MPAPDIDPDHRNPADVAPTDSYRPADPVWIYRGGQWRSGVVESASSRAATVTYRPNGARGTGVDTLTARYLLARADADPTLDRMTDVRGGL</sequence>